<dbReference type="HOGENOM" id="CLU_077650_5_1_6"/>
<gene>
    <name evidence="2" type="ordered locus">Alvin_1320</name>
</gene>
<dbReference type="Pfam" id="PF02613">
    <property type="entry name" value="Nitrate_red_del"/>
    <property type="match status" value="1"/>
</dbReference>
<sequence length="212" mass="23821">MRFATLTTSYEDRFLEITQDQSMTFDRDPSHLRRLAMLLAMPEAGALEALREISSQEPWLSEPIAELESLPLERWQAEHTRLFVSGYPKTPCPPFESAYRQGNMGGTAMQDLQGLYRRAGLESGEVPPDYLGTQLEFAAYLLDVAPGEGDADCPAGALTAELWDEHLCRWLPRFARDLHTQAELMLYRGLGERLACLCPADDDQTSEHPDDA</sequence>
<proteinExistence type="predicted"/>
<dbReference type="Gene3D" id="1.10.3480.10">
    <property type="entry name" value="TorD-like"/>
    <property type="match status" value="1"/>
</dbReference>
<accession>D3RSU8</accession>
<evidence type="ECO:0000313" key="2">
    <source>
        <dbReference type="EMBL" id="ADC62257.1"/>
    </source>
</evidence>
<reference evidence="2 3" key="1">
    <citation type="journal article" date="2011" name="Stand. Genomic Sci.">
        <title>Complete genome sequence of Allochromatium vinosum DSM 180(T).</title>
        <authorList>
            <person name="Weissgerber T."/>
            <person name="Zigann R."/>
            <person name="Bruce D."/>
            <person name="Chang Y.J."/>
            <person name="Detter J.C."/>
            <person name="Han C."/>
            <person name="Hauser L."/>
            <person name="Jeffries C.D."/>
            <person name="Land M."/>
            <person name="Munk A.C."/>
            <person name="Tapia R."/>
            <person name="Dahl C."/>
        </authorList>
    </citation>
    <scope>NUCLEOTIDE SEQUENCE [LARGE SCALE GENOMIC DNA]</scope>
    <source>
        <strain evidence="3">ATCC 17899 / DSM 180 / NBRC 103801 / NCIMB 10441 / D</strain>
    </source>
</reference>
<protein>
    <submittedName>
        <fullName evidence="2">Cytoplasmic chaperone TorD family protein</fullName>
    </submittedName>
</protein>
<keyword evidence="1" id="KW-0143">Chaperone</keyword>
<dbReference type="STRING" id="572477.Alvin_1320"/>
<dbReference type="EMBL" id="CP001896">
    <property type="protein sequence ID" value="ADC62257.1"/>
    <property type="molecule type" value="Genomic_DNA"/>
</dbReference>
<dbReference type="KEGG" id="alv:Alvin_1320"/>
<dbReference type="PANTHER" id="PTHR34227:SF1">
    <property type="entry name" value="DIMETHYL SULFOXIDE REDUCTASE CHAPERONE-RELATED"/>
    <property type="match status" value="1"/>
</dbReference>
<dbReference type="AlphaFoldDB" id="D3RSU8"/>
<evidence type="ECO:0000313" key="3">
    <source>
        <dbReference type="Proteomes" id="UP000001441"/>
    </source>
</evidence>
<dbReference type="SUPFAM" id="SSF89155">
    <property type="entry name" value="TorD-like"/>
    <property type="match status" value="1"/>
</dbReference>
<evidence type="ECO:0000256" key="1">
    <source>
        <dbReference type="ARBA" id="ARBA00023186"/>
    </source>
</evidence>
<dbReference type="eggNOG" id="COG3381">
    <property type="taxonomic scope" value="Bacteria"/>
</dbReference>
<name>D3RSU8_ALLVD</name>
<keyword evidence="3" id="KW-1185">Reference proteome</keyword>
<dbReference type="InterPro" id="IPR020945">
    <property type="entry name" value="DMSO/NO3_reduct_chaperone"/>
</dbReference>
<dbReference type="PANTHER" id="PTHR34227">
    <property type="entry name" value="CHAPERONE PROTEIN YCDY"/>
    <property type="match status" value="1"/>
</dbReference>
<dbReference type="Proteomes" id="UP000001441">
    <property type="component" value="Chromosome"/>
</dbReference>
<dbReference type="InterPro" id="IPR036411">
    <property type="entry name" value="TorD-like_sf"/>
</dbReference>
<dbReference type="InterPro" id="IPR050289">
    <property type="entry name" value="TorD/DmsD_chaperones"/>
</dbReference>
<organism evidence="2 3">
    <name type="scientific">Allochromatium vinosum (strain ATCC 17899 / DSM 180 / NBRC 103801 / NCIMB 10441 / D)</name>
    <name type="common">Chromatium vinosum</name>
    <dbReference type="NCBI Taxonomy" id="572477"/>
    <lineage>
        <taxon>Bacteria</taxon>
        <taxon>Pseudomonadati</taxon>
        <taxon>Pseudomonadota</taxon>
        <taxon>Gammaproteobacteria</taxon>
        <taxon>Chromatiales</taxon>
        <taxon>Chromatiaceae</taxon>
        <taxon>Allochromatium</taxon>
    </lineage>
</organism>